<dbReference type="EMBL" id="JBEPMN010000003">
    <property type="protein sequence ID" value="MET3660907.1"/>
    <property type="molecule type" value="Genomic_DNA"/>
</dbReference>
<sequence>MLKMIKTAVFSVLIGLGGIAAAPAAAQADGLYINFGGNGPGYGVHVNHRDHGRHHDWRRNNNRHQACNARTAVNKAERMGVRRARVVDANRRVVKVAGRKFNRPVTVTFANQRGCPTLYR</sequence>
<evidence type="ECO:0000256" key="1">
    <source>
        <dbReference type="SAM" id="SignalP"/>
    </source>
</evidence>
<organism evidence="2 3">
    <name type="scientific">Aquamicrobium ahrensii</name>
    <dbReference type="NCBI Taxonomy" id="469551"/>
    <lineage>
        <taxon>Bacteria</taxon>
        <taxon>Pseudomonadati</taxon>
        <taxon>Pseudomonadota</taxon>
        <taxon>Alphaproteobacteria</taxon>
        <taxon>Hyphomicrobiales</taxon>
        <taxon>Phyllobacteriaceae</taxon>
        <taxon>Aquamicrobium</taxon>
    </lineage>
</organism>
<feature type="chain" id="PRO_5046475158" description="Antifreeze protein" evidence="1">
    <location>
        <begin position="29"/>
        <end position="120"/>
    </location>
</feature>
<accession>A0ABV2KIM5</accession>
<keyword evidence="3" id="KW-1185">Reference proteome</keyword>
<feature type="signal peptide" evidence="1">
    <location>
        <begin position="1"/>
        <end position="28"/>
    </location>
</feature>
<dbReference type="Proteomes" id="UP001549143">
    <property type="component" value="Unassembled WGS sequence"/>
</dbReference>
<reference evidence="2 3" key="1">
    <citation type="submission" date="2024-06" db="EMBL/GenBank/DDBJ databases">
        <title>Genomic Encyclopedia of Type Strains, Phase IV (KMG-IV): sequencing the most valuable type-strain genomes for metagenomic binning, comparative biology and taxonomic classification.</title>
        <authorList>
            <person name="Goeker M."/>
        </authorList>
    </citation>
    <scope>NUCLEOTIDE SEQUENCE [LARGE SCALE GENOMIC DNA]</scope>
    <source>
        <strain evidence="2 3">DSM 19730</strain>
    </source>
</reference>
<gene>
    <name evidence="2" type="ORF">ABID44_001222</name>
</gene>
<evidence type="ECO:0000313" key="3">
    <source>
        <dbReference type="Proteomes" id="UP001549143"/>
    </source>
</evidence>
<comment type="caution">
    <text evidence="2">The sequence shown here is derived from an EMBL/GenBank/DDBJ whole genome shotgun (WGS) entry which is preliminary data.</text>
</comment>
<evidence type="ECO:0008006" key="4">
    <source>
        <dbReference type="Google" id="ProtNLM"/>
    </source>
</evidence>
<proteinExistence type="predicted"/>
<keyword evidence="1" id="KW-0732">Signal</keyword>
<name>A0ABV2KIM5_9HYPH</name>
<dbReference type="RefSeq" id="WP_354150798.1">
    <property type="nucleotide sequence ID" value="NZ_JBEPMN010000003.1"/>
</dbReference>
<protein>
    <recommendedName>
        <fullName evidence="4">Antifreeze protein</fullName>
    </recommendedName>
</protein>
<evidence type="ECO:0000313" key="2">
    <source>
        <dbReference type="EMBL" id="MET3660907.1"/>
    </source>
</evidence>